<name>J9FVM5_9ZZZZ</name>
<sequence>DRNISINTFMDENIEYQNIDKIDNGIIYMFLGDIKISFDQQGNLISK</sequence>
<reference evidence="1" key="1">
    <citation type="journal article" date="2012" name="PLoS ONE">
        <title>Gene sets for utilization of primary and secondary nutrition supplies in the distal gut of endangered iberian lynx.</title>
        <authorList>
            <person name="Alcaide M."/>
            <person name="Messina E."/>
            <person name="Richter M."/>
            <person name="Bargiela R."/>
            <person name="Peplies J."/>
            <person name="Huws S.A."/>
            <person name="Newbold C.J."/>
            <person name="Golyshin P.N."/>
            <person name="Simon M.A."/>
            <person name="Lopez G."/>
            <person name="Yakimov M.M."/>
            <person name="Ferrer M."/>
        </authorList>
    </citation>
    <scope>NUCLEOTIDE SEQUENCE</scope>
</reference>
<dbReference type="EMBL" id="AMCI01008179">
    <property type="protein sequence ID" value="EJW91439.1"/>
    <property type="molecule type" value="Genomic_DNA"/>
</dbReference>
<gene>
    <name evidence="1" type="ORF">EVA_20454</name>
</gene>
<dbReference type="AlphaFoldDB" id="J9FVM5"/>
<proteinExistence type="predicted"/>
<evidence type="ECO:0000313" key="1">
    <source>
        <dbReference type="EMBL" id="EJW91439.1"/>
    </source>
</evidence>
<feature type="non-terminal residue" evidence="1">
    <location>
        <position position="1"/>
    </location>
</feature>
<organism evidence="1">
    <name type="scientific">gut metagenome</name>
    <dbReference type="NCBI Taxonomy" id="749906"/>
    <lineage>
        <taxon>unclassified sequences</taxon>
        <taxon>metagenomes</taxon>
        <taxon>organismal metagenomes</taxon>
    </lineage>
</organism>
<accession>J9FVM5</accession>
<comment type="caution">
    <text evidence="1">The sequence shown here is derived from an EMBL/GenBank/DDBJ whole genome shotgun (WGS) entry which is preliminary data.</text>
</comment>
<protein>
    <submittedName>
        <fullName evidence="1">Uncharacterized protein</fullName>
    </submittedName>
</protein>